<sequence length="73" mass="7626">VDTGTLGWLSVIPPVLAIGMAIATRQVTVSLVAGIWVGWLIHADWNPLTGTGAAITAIINVFVDAGQTRVIVF</sequence>
<dbReference type="EMBL" id="UINC01120815">
    <property type="protein sequence ID" value="SVC95535.1"/>
    <property type="molecule type" value="Genomic_DNA"/>
</dbReference>
<evidence type="ECO:0000313" key="1">
    <source>
        <dbReference type="EMBL" id="SVC95535.1"/>
    </source>
</evidence>
<name>A0A382REE5_9ZZZZ</name>
<gene>
    <name evidence="1" type="ORF">METZ01_LOCUS348389</name>
</gene>
<reference evidence="1" key="1">
    <citation type="submission" date="2018-05" db="EMBL/GenBank/DDBJ databases">
        <authorList>
            <person name="Lanie J.A."/>
            <person name="Ng W.-L."/>
            <person name="Kazmierczak K.M."/>
            <person name="Andrzejewski T.M."/>
            <person name="Davidsen T.M."/>
            <person name="Wayne K.J."/>
            <person name="Tettelin H."/>
            <person name="Glass J.I."/>
            <person name="Rusch D."/>
            <person name="Podicherti R."/>
            <person name="Tsui H.-C.T."/>
            <person name="Winkler M.E."/>
        </authorList>
    </citation>
    <scope>NUCLEOTIDE SEQUENCE</scope>
</reference>
<evidence type="ECO:0008006" key="2">
    <source>
        <dbReference type="Google" id="ProtNLM"/>
    </source>
</evidence>
<feature type="non-terminal residue" evidence="1">
    <location>
        <position position="1"/>
    </location>
</feature>
<organism evidence="1">
    <name type="scientific">marine metagenome</name>
    <dbReference type="NCBI Taxonomy" id="408172"/>
    <lineage>
        <taxon>unclassified sequences</taxon>
        <taxon>metagenomes</taxon>
        <taxon>ecological metagenomes</taxon>
    </lineage>
</organism>
<feature type="non-terminal residue" evidence="1">
    <location>
        <position position="73"/>
    </location>
</feature>
<dbReference type="PANTHER" id="PTHR43478">
    <property type="entry name" value="NA+/H+ ANTIPORTER-RELATED"/>
    <property type="match status" value="1"/>
</dbReference>
<protein>
    <recommendedName>
        <fullName evidence="2">Na+/H+ antiporter NhaC-like C-terminal domain-containing protein</fullName>
    </recommendedName>
</protein>
<dbReference type="PANTHER" id="PTHR43478:SF1">
    <property type="entry name" value="NA+_H+ ANTIPORTER NHAC-LIKE C-TERMINAL DOMAIN-CONTAINING PROTEIN"/>
    <property type="match status" value="1"/>
</dbReference>
<dbReference type="AlphaFoldDB" id="A0A382REE5"/>
<proteinExistence type="predicted"/>
<accession>A0A382REE5</accession>